<protein>
    <submittedName>
        <fullName evidence="2">Uncharacterized protein</fullName>
    </submittedName>
</protein>
<reference evidence="2" key="1">
    <citation type="submission" date="2019-10" db="EMBL/GenBank/DDBJ databases">
        <title>Conservation and host-specific expression of non-tandemly repeated heterogenous ribosome RNA gene in arbuscular mycorrhizal fungi.</title>
        <authorList>
            <person name="Maeda T."/>
            <person name="Kobayashi Y."/>
            <person name="Nakagawa T."/>
            <person name="Ezawa T."/>
            <person name="Yamaguchi K."/>
            <person name="Bino T."/>
            <person name="Nishimoto Y."/>
            <person name="Shigenobu S."/>
            <person name="Kawaguchi M."/>
        </authorList>
    </citation>
    <scope>NUCLEOTIDE SEQUENCE</scope>
    <source>
        <strain evidence="2">HR1</strain>
    </source>
</reference>
<dbReference type="AlphaFoldDB" id="A0A8H3M6Y1"/>
<dbReference type="Proteomes" id="UP000615446">
    <property type="component" value="Unassembled WGS sequence"/>
</dbReference>
<organism evidence="2 3">
    <name type="scientific">Rhizophagus clarus</name>
    <dbReference type="NCBI Taxonomy" id="94130"/>
    <lineage>
        <taxon>Eukaryota</taxon>
        <taxon>Fungi</taxon>
        <taxon>Fungi incertae sedis</taxon>
        <taxon>Mucoromycota</taxon>
        <taxon>Glomeromycotina</taxon>
        <taxon>Glomeromycetes</taxon>
        <taxon>Glomerales</taxon>
        <taxon>Glomeraceae</taxon>
        <taxon>Rhizophagus</taxon>
    </lineage>
</organism>
<proteinExistence type="predicted"/>
<name>A0A8H3M6Y1_9GLOM</name>
<sequence length="135" mass="15670">MKNKQKKELPLIPKVQEASLKKKNKRNVDWSLKSPKGLSLKKKVNVNNIPKQKKMKIDNKKTLTPKNSALKRKVKGILITFLNEKRKQKRKKNTTLVSKKSVTKGKKSKISVNNIPKRKENEQTNKVKKELTINF</sequence>
<evidence type="ECO:0000313" key="2">
    <source>
        <dbReference type="EMBL" id="GES97679.1"/>
    </source>
</evidence>
<accession>A0A8H3M6Y1</accession>
<evidence type="ECO:0000313" key="3">
    <source>
        <dbReference type="Proteomes" id="UP000615446"/>
    </source>
</evidence>
<gene>
    <name evidence="2" type="ORF">RCL2_002426200</name>
</gene>
<evidence type="ECO:0000256" key="1">
    <source>
        <dbReference type="SAM" id="MobiDB-lite"/>
    </source>
</evidence>
<dbReference type="EMBL" id="BLAL01000261">
    <property type="protein sequence ID" value="GES97679.1"/>
    <property type="molecule type" value="Genomic_DNA"/>
</dbReference>
<feature type="region of interest" description="Disordered" evidence="1">
    <location>
        <begin position="88"/>
        <end position="109"/>
    </location>
</feature>
<comment type="caution">
    <text evidence="2">The sequence shown here is derived from an EMBL/GenBank/DDBJ whole genome shotgun (WGS) entry which is preliminary data.</text>
</comment>